<dbReference type="Proteomes" id="UP000663846">
    <property type="component" value="Unassembled WGS sequence"/>
</dbReference>
<protein>
    <submittedName>
        <fullName evidence="2">Uncharacterized protein</fullName>
    </submittedName>
</protein>
<feature type="region of interest" description="Disordered" evidence="1">
    <location>
        <begin position="153"/>
        <end position="173"/>
    </location>
</feature>
<sequence>MKLRHRLNVSTLPFMPGILKRAPSRYSQNPRPQKQAKPAGPAFDAIPTETNPLWANDEEHSAPGNKPRSGPAPDLLARALTKPCHPAGDPSLRRDNAYYRCIASSVCAWTLKAWDRNLPRIYKHVGRCRALRNWQPVLFRRAESVLASMAPGGFEEPDSSLQGQANPEGPANSRELLLTNPFSRYNNLGSMSFQDQLDHALAALICASGSPARLIEGYKLGLKCVFT</sequence>
<proteinExistence type="predicted"/>
<evidence type="ECO:0000313" key="3">
    <source>
        <dbReference type="Proteomes" id="UP000663846"/>
    </source>
</evidence>
<feature type="region of interest" description="Disordered" evidence="1">
    <location>
        <begin position="20"/>
        <end position="74"/>
    </location>
</feature>
<accession>A0A8H3BWQ3</accession>
<gene>
    <name evidence="2" type="ORF">RDB_LOCUS169717</name>
</gene>
<evidence type="ECO:0000313" key="2">
    <source>
        <dbReference type="EMBL" id="CAE6467464.1"/>
    </source>
</evidence>
<dbReference type="AlphaFoldDB" id="A0A8H3BWQ3"/>
<reference evidence="2" key="1">
    <citation type="submission" date="2021-01" db="EMBL/GenBank/DDBJ databases">
        <authorList>
            <person name="Kaushik A."/>
        </authorList>
    </citation>
    <scope>NUCLEOTIDE SEQUENCE</scope>
    <source>
        <strain evidence="2">AG1-1C</strain>
    </source>
</reference>
<organism evidence="2 3">
    <name type="scientific">Rhizoctonia solani</name>
    <dbReference type="NCBI Taxonomy" id="456999"/>
    <lineage>
        <taxon>Eukaryota</taxon>
        <taxon>Fungi</taxon>
        <taxon>Dikarya</taxon>
        <taxon>Basidiomycota</taxon>
        <taxon>Agaricomycotina</taxon>
        <taxon>Agaricomycetes</taxon>
        <taxon>Cantharellales</taxon>
        <taxon>Ceratobasidiaceae</taxon>
        <taxon>Rhizoctonia</taxon>
    </lineage>
</organism>
<comment type="caution">
    <text evidence="2">The sequence shown here is derived from an EMBL/GenBank/DDBJ whole genome shotgun (WGS) entry which is preliminary data.</text>
</comment>
<dbReference type="EMBL" id="CAJMWS010000883">
    <property type="protein sequence ID" value="CAE6467464.1"/>
    <property type="molecule type" value="Genomic_DNA"/>
</dbReference>
<evidence type="ECO:0000256" key="1">
    <source>
        <dbReference type="SAM" id="MobiDB-lite"/>
    </source>
</evidence>
<name>A0A8H3BWQ3_9AGAM</name>